<dbReference type="Gene3D" id="1.10.10.10">
    <property type="entry name" value="Winged helix-like DNA-binding domain superfamily/Winged helix DNA-binding domain"/>
    <property type="match status" value="1"/>
</dbReference>
<dbReference type="EMBL" id="BSFK01000016">
    <property type="protein sequence ID" value="GLK77468.1"/>
    <property type="molecule type" value="Genomic_DNA"/>
</dbReference>
<feature type="domain" description="HTH marR-type" evidence="4">
    <location>
        <begin position="10"/>
        <end position="143"/>
    </location>
</feature>
<dbReference type="PRINTS" id="PR00598">
    <property type="entry name" value="HTHMARR"/>
</dbReference>
<reference evidence="5" key="2">
    <citation type="submission" date="2023-01" db="EMBL/GenBank/DDBJ databases">
        <authorList>
            <person name="Sun Q."/>
            <person name="Evtushenko L."/>
        </authorList>
    </citation>
    <scope>NUCLEOTIDE SEQUENCE</scope>
    <source>
        <strain evidence="5">VKM B-2555</strain>
    </source>
</reference>
<dbReference type="GO" id="GO:0006950">
    <property type="term" value="P:response to stress"/>
    <property type="evidence" value="ECO:0007669"/>
    <property type="project" value="TreeGrafter"/>
</dbReference>
<evidence type="ECO:0000256" key="1">
    <source>
        <dbReference type="ARBA" id="ARBA00023015"/>
    </source>
</evidence>
<evidence type="ECO:0000256" key="2">
    <source>
        <dbReference type="ARBA" id="ARBA00023125"/>
    </source>
</evidence>
<gene>
    <name evidence="5" type="ORF">GCM10008171_27220</name>
</gene>
<dbReference type="PANTHER" id="PTHR33164:SF64">
    <property type="entry name" value="TRANSCRIPTIONAL REGULATOR SLYA"/>
    <property type="match status" value="1"/>
</dbReference>
<dbReference type="SUPFAM" id="SSF46785">
    <property type="entry name" value="Winged helix' DNA-binding domain"/>
    <property type="match status" value="1"/>
</dbReference>
<protein>
    <submittedName>
        <fullName evidence="5">MarR family transcriptional regulator</fullName>
    </submittedName>
</protein>
<dbReference type="SMART" id="SM00347">
    <property type="entry name" value="HTH_MARR"/>
    <property type="match status" value="1"/>
</dbReference>
<dbReference type="AlphaFoldDB" id="A0A9W6JL20"/>
<dbReference type="Proteomes" id="UP001143364">
    <property type="component" value="Unassembled WGS sequence"/>
</dbReference>
<name>A0A9W6JL20_9HYPH</name>
<dbReference type="InterPro" id="IPR039422">
    <property type="entry name" value="MarR/SlyA-like"/>
</dbReference>
<dbReference type="PROSITE" id="PS50995">
    <property type="entry name" value="HTH_MARR_2"/>
    <property type="match status" value="1"/>
</dbReference>
<evidence type="ECO:0000313" key="5">
    <source>
        <dbReference type="EMBL" id="GLK77468.1"/>
    </source>
</evidence>
<evidence type="ECO:0000313" key="6">
    <source>
        <dbReference type="Proteomes" id="UP001143364"/>
    </source>
</evidence>
<dbReference type="PANTHER" id="PTHR33164">
    <property type="entry name" value="TRANSCRIPTIONAL REGULATOR, MARR FAMILY"/>
    <property type="match status" value="1"/>
</dbReference>
<dbReference type="Pfam" id="PF12802">
    <property type="entry name" value="MarR_2"/>
    <property type="match status" value="1"/>
</dbReference>
<keyword evidence="1" id="KW-0805">Transcription regulation</keyword>
<dbReference type="GO" id="GO:0003677">
    <property type="term" value="F:DNA binding"/>
    <property type="evidence" value="ECO:0007669"/>
    <property type="project" value="UniProtKB-KW"/>
</dbReference>
<dbReference type="InterPro" id="IPR036388">
    <property type="entry name" value="WH-like_DNA-bd_sf"/>
</dbReference>
<keyword evidence="3" id="KW-0804">Transcription</keyword>
<dbReference type="GO" id="GO:0003700">
    <property type="term" value="F:DNA-binding transcription factor activity"/>
    <property type="evidence" value="ECO:0007669"/>
    <property type="project" value="InterPro"/>
</dbReference>
<evidence type="ECO:0000256" key="3">
    <source>
        <dbReference type="ARBA" id="ARBA00023163"/>
    </source>
</evidence>
<dbReference type="InterPro" id="IPR000835">
    <property type="entry name" value="HTH_MarR-typ"/>
</dbReference>
<organism evidence="5 6">
    <name type="scientific">Methylopila jiangsuensis</name>
    <dbReference type="NCBI Taxonomy" id="586230"/>
    <lineage>
        <taxon>Bacteria</taxon>
        <taxon>Pseudomonadati</taxon>
        <taxon>Pseudomonadota</taxon>
        <taxon>Alphaproteobacteria</taxon>
        <taxon>Hyphomicrobiales</taxon>
        <taxon>Methylopilaceae</taxon>
        <taxon>Methylopila</taxon>
    </lineage>
</organism>
<dbReference type="PROSITE" id="PS01117">
    <property type="entry name" value="HTH_MARR_1"/>
    <property type="match status" value="1"/>
</dbReference>
<evidence type="ECO:0000259" key="4">
    <source>
        <dbReference type="PROSITE" id="PS50995"/>
    </source>
</evidence>
<dbReference type="InterPro" id="IPR023187">
    <property type="entry name" value="Tscrpt_reg_MarR-type_CS"/>
</dbReference>
<dbReference type="InterPro" id="IPR036390">
    <property type="entry name" value="WH_DNA-bd_sf"/>
</dbReference>
<accession>A0A9W6JL20</accession>
<reference evidence="5" key="1">
    <citation type="journal article" date="2014" name="Int. J. Syst. Evol. Microbiol.">
        <title>Complete genome sequence of Corynebacterium casei LMG S-19264T (=DSM 44701T), isolated from a smear-ripened cheese.</title>
        <authorList>
            <consortium name="US DOE Joint Genome Institute (JGI-PGF)"/>
            <person name="Walter F."/>
            <person name="Albersmeier A."/>
            <person name="Kalinowski J."/>
            <person name="Ruckert C."/>
        </authorList>
    </citation>
    <scope>NUCLEOTIDE SEQUENCE</scope>
    <source>
        <strain evidence="5">VKM B-2555</strain>
    </source>
</reference>
<keyword evidence="2" id="KW-0238">DNA-binding</keyword>
<keyword evidence="6" id="KW-1185">Reference proteome</keyword>
<proteinExistence type="predicted"/>
<dbReference type="RefSeq" id="WP_271205313.1">
    <property type="nucleotide sequence ID" value="NZ_BSFK01000016.1"/>
</dbReference>
<comment type="caution">
    <text evidence="5">The sequence shown here is derived from an EMBL/GenBank/DDBJ whole genome shotgun (WGS) entry which is preliminary data.</text>
</comment>
<sequence length="151" mass="16476">MSIAPLPPLAAEFGYQLGHAARRWRRALDEALASEDLTEAMWRPLVHLARLGDGARQNDLARSLGIEGPSLVRLLDRLEAAGLVARSEDPTDRRAKALRLTPEGAALTDRLQTTVRAVCAELTEGVSPAELEACLSVFARMAERADRRGRP</sequence>